<dbReference type="SUPFAM" id="SSF55797">
    <property type="entry name" value="PR-1-like"/>
    <property type="match status" value="1"/>
</dbReference>
<dbReference type="RefSeq" id="WP_147764331.1">
    <property type="nucleotide sequence ID" value="NZ_BPQG01000088.1"/>
</dbReference>
<organism evidence="3 4">
    <name type="scientific">Methylobacterium cerastii</name>
    <dbReference type="NCBI Taxonomy" id="932741"/>
    <lineage>
        <taxon>Bacteria</taxon>
        <taxon>Pseudomonadati</taxon>
        <taxon>Pseudomonadota</taxon>
        <taxon>Alphaproteobacteria</taxon>
        <taxon>Hyphomicrobiales</taxon>
        <taxon>Methylobacteriaceae</taxon>
        <taxon>Methylobacterium</taxon>
    </lineage>
</organism>
<proteinExistence type="predicted"/>
<feature type="domain" description="SCP" evidence="2">
    <location>
        <begin position="50"/>
        <end position="161"/>
    </location>
</feature>
<dbReference type="Pfam" id="PF00188">
    <property type="entry name" value="CAP"/>
    <property type="match status" value="1"/>
</dbReference>
<feature type="chain" id="PRO_5045437801" description="SCP domain-containing protein" evidence="1">
    <location>
        <begin position="24"/>
        <end position="167"/>
    </location>
</feature>
<evidence type="ECO:0000259" key="2">
    <source>
        <dbReference type="Pfam" id="PF00188"/>
    </source>
</evidence>
<dbReference type="InterPro" id="IPR035940">
    <property type="entry name" value="CAP_sf"/>
</dbReference>
<dbReference type="Proteomes" id="UP001055117">
    <property type="component" value="Unassembled WGS sequence"/>
</dbReference>
<dbReference type="PROSITE" id="PS51257">
    <property type="entry name" value="PROKAR_LIPOPROTEIN"/>
    <property type="match status" value="1"/>
</dbReference>
<dbReference type="InterPro" id="IPR014044">
    <property type="entry name" value="CAP_dom"/>
</dbReference>
<dbReference type="PANTHER" id="PTHR31157:SF1">
    <property type="entry name" value="SCP DOMAIN-CONTAINING PROTEIN"/>
    <property type="match status" value="1"/>
</dbReference>
<evidence type="ECO:0000313" key="3">
    <source>
        <dbReference type="EMBL" id="GJD46745.1"/>
    </source>
</evidence>
<keyword evidence="1" id="KW-0732">Signal</keyword>
<gene>
    <name evidence="3" type="ORF">AFCDBAGC_4629</name>
</gene>
<evidence type="ECO:0000256" key="1">
    <source>
        <dbReference type="SAM" id="SignalP"/>
    </source>
</evidence>
<dbReference type="EMBL" id="BPQG01000088">
    <property type="protein sequence ID" value="GJD46745.1"/>
    <property type="molecule type" value="Genomic_DNA"/>
</dbReference>
<keyword evidence="4" id="KW-1185">Reference proteome</keyword>
<comment type="caution">
    <text evidence="3">The sequence shown here is derived from an EMBL/GenBank/DDBJ whole genome shotgun (WGS) entry which is preliminary data.</text>
</comment>
<evidence type="ECO:0000313" key="4">
    <source>
        <dbReference type="Proteomes" id="UP001055117"/>
    </source>
</evidence>
<accession>A0ABQ4QPE4</accession>
<name>A0ABQ4QPE4_9HYPH</name>
<dbReference type="Gene3D" id="3.40.33.10">
    <property type="entry name" value="CAP"/>
    <property type="match status" value="1"/>
</dbReference>
<reference evidence="3 4" key="1">
    <citation type="journal article" date="2021" name="Front. Microbiol.">
        <title>Comprehensive Comparative Genomics and Phenotyping of Methylobacterium Species.</title>
        <authorList>
            <person name="Alessa O."/>
            <person name="Ogura Y."/>
            <person name="Fujitani Y."/>
            <person name="Takami H."/>
            <person name="Hayashi T."/>
            <person name="Sahin N."/>
            <person name="Tani A."/>
        </authorList>
    </citation>
    <scope>NUCLEOTIDE SEQUENCE [LARGE SCALE GENOMIC DNA]</scope>
    <source>
        <strain evidence="3 4">DSM 23679</strain>
    </source>
</reference>
<dbReference type="CDD" id="cd05379">
    <property type="entry name" value="CAP_bacterial"/>
    <property type="match status" value="1"/>
</dbReference>
<protein>
    <recommendedName>
        <fullName evidence="2">SCP domain-containing protein</fullName>
    </recommendedName>
</protein>
<dbReference type="PANTHER" id="PTHR31157">
    <property type="entry name" value="SCP DOMAIN-CONTAINING PROTEIN"/>
    <property type="match status" value="1"/>
</dbReference>
<sequence length="167" mass="17437">MPYSAARRLKAFAAYGLFALALAGCGTPTLIESAGPVSPVILDENAAAAAISRYRAQHGLGPVTVDAGLVTAAAFQAGNNARTGQLSHEVGGSFTARMASAGLGRSWSAENLSAGSETFDQVLARWKASPEHNKNMLIPQIHRIGIARVDAPGTRYKRFWALVMAGG</sequence>
<feature type="signal peptide" evidence="1">
    <location>
        <begin position="1"/>
        <end position="23"/>
    </location>
</feature>